<reference evidence="3" key="1">
    <citation type="journal article" date="2023" name="Mol. Phylogenet. Evol.">
        <title>Genome-scale phylogeny and comparative genomics of the fungal order Sordariales.</title>
        <authorList>
            <person name="Hensen N."/>
            <person name="Bonometti L."/>
            <person name="Westerberg I."/>
            <person name="Brannstrom I.O."/>
            <person name="Guillou S."/>
            <person name="Cros-Aarteil S."/>
            <person name="Calhoun S."/>
            <person name="Haridas S."/>
            <person name="Kuo A."/>
            <person name="Mondo S."/>
            <person name="Pangilinan J."/>
            <person name="Riley R."/>
            <person name="LaButti K."/>
            <person name="Andreopoulos B."/>
            <person name="Lipzen A."/>
            <person name="Chen C."/>
            <person name="Yan M."/>
            <person name="Daum C."/>
            <person name="Ng V."/>
            <person name="Clum A."/>
            <person name="Steindorff A."/>
            <person name="Ohm R.A."/>
            <person name="Martin F."/>
            <person name="Silar P."/>
            <person name="Natvig D.O."/>
            <person name="Lalanne C."/>
            <person name="Gautier V."/>
            <person name="Ament-Velasquez S.L."/>
            <person name="Kruys A."/>
            <person name="Hutchinson M.I."/>
            <person name="Powell A.J."/>
            <person name="Barry K."/>
            <person name="Miller A.N."/>
            <person name="Grigoriev I.V."/>
            <person name="Debuchy R."/>
            <person name="Gladieux P."/>
            <person name="Hiltunen Thoren M."/>
            <person name="Johannesson H."/>
        </authorList>
    </citation>
    <scope>NUCLEOTIDE SEQUENCE</scope>
    <source>
        <strain evidence="3">CBS 958.72</strain>
    </source>
</reference>
<dbReference type="PANTHER" id="PTHR42109">
    <property type="entry name" value="UNPLACED GENOMIC SCAFFOLD UM_SCAF_CONTIG_1.265, WHOLE GENOME SHOTGUN SEQUENCE"/>
    <property type="match status" value="1"/>
</dbReference>
<feature type="transmembrane region" description="Helical" evidence="1">
    <location>
        <begin position="217"/>
        <end position="242"/>
    </location>
</feature>
<keyword evidence="1" id="KW-0472">Membrane</keyword>
<dbReference type="Pfam" id="PF24800">
    <property type="entry name" value="DUF7702"/>
    <property type="match status" value="1"/>
</dbReference>
<feature type="transmembrane region" description="Helical" evidence="1">
    <location>
        <begin position="68"/>
        <end position="88"/>
    </location>
</feature>
<keyword evidence="1" id="KW-1133">Transmembrane helix</keyword>
<reference evidence="3" key="2">
    <citation type="submission" date="2023-06" db="EMBL/GenBank/DDBJ databases">
        <authorList>
            <consortium name="Lawrence Berkeley National Laboratory"/>
            <person name="Haridas S."/>
            <person name="Hensen N."/>
            <person name="Bonometti L."/>
            <person name="Westerberg I."/>
            <person name="Brannstrom I.O."/>
            <person name="Guillou S."/>
            <person name="Cros-Aarteil S."/>
            <person name="Calhoun S."/>
            <person name="Kuo A."/>
            <person name="Mondo S."/>
            <person name="Pangilinan J."/>
            <person name="Riley R."/>
            <person name="Labutti K."/>
            <person name="Andreopoulos B."/>
            <person name="Lipzen A."/>
            <person name="Chen C."/>
            <person name="Yanf M."/>
            <person name="Daum C."/>
            <person name="Ng V."/>
            <person name="Clum A."/>
            <person name="Steindorff A."/>
            <person name="Ohm R."/>
            <person name="Martin F."/>
            <person name="Silar P."/>
            <person name="Natvig D."/>
            <person name="Lalanne C."/>
            <person name="Gautier V."/>
            <person name="Ament-Velasquez S.L."/>
            <person name="Kruys A."/>
            <person name="Hutchinson M.I."/>
            <person name="Powell A.J."/>
            <person name="Barry K."/>
            <person name="Miller A.N."/>
            <person name="Grigoriev I.V."/>
            <person name="Debuchy R."/>
            <person name="Gladieux P."/>
            <person name="Thoren M.H."/>
            <person name="Johannesson H."/>
        </authorList>
    </citation>
    <scope>NUCLEOTIDE SEQUENCE</scope>
    <source>
        <strain evidence="3">CBS 958.72</strain>
    </source>
</reference>
<evidence type="ECO:0000313" key="3">
    <source>
        <dbReference type="EMBL" id="KAK3375658.1"/>
    </source>
</evidence>
<feature type="transmembrane region" description="Helical" evidence="1">
    <location>
        <begin position="144"/>
        <end position="165"/>
    </location>
</feature>
<comment type="caution">
    <text evidence="3">The sequence shown here is derived from an EMBL/GenBank/DDBJ whole genome shotgun (WGS) entry which is preliminary data.</text>
</comment>
<protein>
    <recommendedName>
        <fullName evidence="2">DUF7702 domain-containing protein</fullName>
    </recommendedName>
</protein>
<keyword evidence="1" id="KW-0812">Transmembrane</keyword>
<dbReference type="Proteomes" id="UP001287356">
    <property type="component" value="Unassembled WGS sequence"/>
</dbReference>
<evidence type="ECO:0000259" key="2">
    <source>
        <dbReference type="Pfam" id="PF24800"/>
    </source>
</evidence>
<feature type="transmembrane region" description="Helical" evidence="1">
    <location>
        <begin position="177"/>
        <end position="197"/>
    </location>
</feature>
<feature type="transmembrane region" description="Helical" evidence="1">
    <location>
        <begin position="109"/>
        <end position="129"/>
    </location>
</feature>
<keyword evidence="4" id="KW-1185">Reference proteome</keyword>
<gene>
    <name evidence="3" type="ORF">B0T24DRAFT_664812</name>
</gene>
<evidence type="ECO:0000313" key="4">
    <source>
        <dbReference type="Proteomes" id="UP001287356"/>
    </source>
</evidence>
<organism evidence="3 4">
    <name type="scientific">Lasiosphaeria ovina</name>
    <dbReference type="NCBI Taxonomy" id="92902"/>
    <lineage>
        <taxon>Eukaryota</taxon>
        <taxon>Fungi</taxon>
        <taxon>Dikarya</taxon>
        <taxon>Ascomycota</taxon>
        <taxon>Pezizomycotina</taxon>
        <taxon>Sordariomycetes</taxon>
        <taxon>Sordariomycetidae</taxon>
        <taxon>Sordariales</taxon>
        <taxon>Lasiosphaeriaceae</taxon>
        <taxon>Lasiosphaeria</taxon>
    </lineage>
</organism>
<feature type="transmembrane region" description="Helical" evidence="1">
    <location>
        <begin position="6"/>
        <end position="25"/>
    </location>
</feature>
<accession>A0AAE0NA40</accession>
<feature type="transmembrane region" description="Helical" evidence="1">
    <location>
        <begin position="37"/>
        <end position="56"/>
    </location>
</feature>
<proteinExistence type="predicted"/>
<dbReference type="AlphaFoldDB" id="A0AAE0NA40"/>
<name>A0AAE0NA40_9PEZI</name>
<dbReference type="EMBL" id="JAULSN010000003">
    <property type="protein sequence ID" value="KAK3375658.1"/>
    <property type="molecule type" value="Genomic_DNA"/>
</dbReference>
<sequence>MDSHTAAAIAQLVFYIPAIPVAFYLCFRNWKYRPRMACYPAVPFTNIRLVGAILVIVEEQNQANTSLIAATLVLLNLGLVPLVLNYLGFVRQVFRSSFKDSKGAKRFSFVIHLFILGAVALMSTSGALAGQPDRANTQSRVAKVAYIEFTGILLALIGMTVVLYFKQGKVRDSDRIYLKWMLIASIFLAVRTVYGLLGVFEPKGDFTQVLRSQWNPLFGSAVAFSLMALLPEYLALCCYFRLGFHRLHTCRREDLEEVAPEVRLHSR</sequence>
<dbReference type="PANTHER" id="PTHR42109:SF2">
    <property type="entry name" value="INTEGRAL MEMBRANE PROTEIN"/>
    <property type="match status" value="1"/>
</dbReference>
<dbReference type="InterPro" id="IPR056119">
    <property type="entry name" value="DUF7702"/>
</dbReference>
<evidence type="ECO:0000256" key="1">
    <source>
        <dbReference type="SAM" id="Phobius"/>
    </source>
</evidence>
<feature type="domain" description="DUF7702" evidence="2">
    <location>
        <begin position="2"/>
        <end position="245"/>
    </location>
</feature>